<dbReference type="PANTHER" id="PTHR21496">
    <property type="entry name" value="FERREDOXIN-RELATED"/>
    <property type="match status" value="1"/>
</dbReference>
<keyword evidence="2" id="KW-0479">Metal-binding</keyword>
<feature type="domain" description="Rieske" evidence="7">
    <location>
        <begin position="2"/>
        <end position="98"/>
    </location>
</feature>
<evidence type="ECO:0000256" key="4">
    <source>
        <dbReference type="ARBA" id="ARBA00023014"/>
    </source>
</evidence>
<keyword evidence="3" id="KW-0408">Iron</keyword>
<name>A0ABY8VDB8_9CORY</name>
<dbReference type="RefSeq" id="WP_284824911.1">
    <property type="nucleotide sequence ID" value="NZ_CP126969.1"/>
</dbReference>
<dbReference type="InterPro" id="IPR017941">
    <property type="entry name" value="Rieske_2Fe-2S"/>
</dbReference>
<reference evidence="8 9" key="1">
    <citation type="submission" date="2023-05" db="EMBL/GenBank/DDBJ databases">
        <title>Corynebacterium suedekumii sp. nov. and Corynebacterium breve sp. nov. isolated from raw cow's milk.</title>
        <authorList>
            <person name="Baer M.K."/>
            <person name="Mehl L."/>
            <person name="Hellmuth R."/>
            <person name="Marke G."/>
            <person name="Lipski A."/>
        </authorList>
    </citation>
    <scope>NUCLEOTIDE SEQUENCE [LARGE SCALE GENOMIC DNA]</scope>
    <source>
        <strain evidence="8 9">R4</strain>
    </source>
</reference>
<comment type="similarity">
    <text evidence="6">Belongs to the bacterial ring-hydroxylating dioxygenase ferredoxin component family.</text>
</comment>
<dbReference type="PANTHER" id="PTHR21496:SF0">
    <property type="entry name" value="RIESKE DOMAIN-CONTAINING PROTEIN"/>
    <property type="match status" value="1"/>
</dbReference>
<keyword evidence="1" id="KW-0001">2Fe-2S</keyword>
<protein>
    <submittedName>
        <fullName evidence="8">Rieske (2Fe-2S) protein</fullName>
    </submittedName>
</protein>
<evidence type="ECO:0000313" key="8">
    <source>
        <dbReference type="EMBL" id="WIM67659.1"/>
    </source>
</evidence>
<keyword evidence="9" id="KW-1185">Reference proteome</keyword>
<dbReference type="Gene3D" id="2.102.10.10">
    <property type="entry name" value="Rieske [2Fe-2S] iron-sulphur domain"/>
    <property type="match status" value="1"/>
</dbReference>
<comment type="cofactor">
    <cofactor evidence="5">
        <name>[2Fe-2S] cluster</name>
        <dbReference type="ChEBI" id="CHEBI:190135"/>
    </cofactor>
</comment>
<dbReference type="InterPro" id="IPR036922">
    <property type="entry name" value="Rieske_2Fe-2S_sf"/>
</dbReference>
<dbReference type="EMBL" id="CP126969">
    <property type="protein sequence ID" value="WIM67659.1"/>
    <property type="molecule type" value="Genomic_DNA"/>
</dbReference>
<evidence type="ECO:0000256" key="6">
    <source>
        <dbReference type="ARBA" id="ARBA00038001"/>
    </source>
</evidence>
<organism evidence="8 9">
    <name type="scientific">Corynebacterium breve</name>
    <dbReference type="NCBI Taxonomy" id="3049799"/>
    <lineage>
        <taxon>Bacteria</taxon>
        <taxon>Bacillati</taxon>
        <taxon>Actinomycetota</taxon>
        <taxon>Actinomycetes</taxon>
        <taxon>Mycobacteriales</taxon>
        <taxon>Corynebacteriaceae</taxon>
        <taxon>Corynebacterium</taxon>
    </lineage>
</organism>
<dbReference type="PROSITE" id="PS51296">
    <property type="entry name" value="RIESKE"/>
    <property type="match status" value="1"/>
</dbReference>
<dbReference type="Pfam" id="PF00355">
    <property type="entry name" value="Rieske"/>
    <property type="match status" value="1"/>
</dbReference>
<accession>A0ABY8VDB8</accession>
<evidence type="ECO:0000256" key="3">
    <source>
        <dbReference type="ARBA" id="ARBA00023004"/>
    </source>
</evidence>
<evidence type="ECO:0000256" key="1">
    <source>
        <dbReference type="ARBA" id="ARBA00022714"/>
    </source>
</evidence>
<dbReference type="Proteomes" id="UP001225598">
    <property type="component" value="Chromosome"/>
</dbReference>
<evidence type="ECO:0000313" key="9">
    <source>
        <dbReference type="Proteomes" id="UP001225598"/>
    </source>
</evidence>
<dbReference type="SUPFAM" id="SSF50022">
    <property type="entry name" value="ISP domain"/>
    <property type="match status" value="1"/>
</dbReference>
<evidence type="ECO:0000256" key="5">
    <source>
        <dbReference type="ARBA" id="ARBA00034078"/>
    </source>
</evidence>
<sequence>MIFAAKVNDIESGRAVKVAGTAGDIAVFRDTTGDFFAVDDKCAHLGASLSQGTCADGVVECWLHHGLYSLSTGERVKYPASGFLHTYDIEVRDDEIWVNPEPNQPA</sequence>
<evidence type="ECO:0000256" key="2">
    <source>
        <dbReference type="ARBA" id="ARBA00022723"/>
    </source>
</evidence>
<evidence type="ECO:0000259" key="7">
    <source>
        <dbReference type="PROSITE" id="PS51296"/>
    </source>
</evidence>
<keyword evidence="4" id="KW-0411">Iron-sulfur</keyword>
<gene>
    <name evidence="8" type="ORF">QP027_11325</name>
</gene>
<proteinExistence type="inferred from homology"/>